<dbReference type="STRING" id="1461693.ATO10_06631"/>
<name>A0A058ZN38_9RHOB</name>
<sequence length="443" mass="49938">MNSSALQQKLRSRCKATSDEFFKTALGSLCDTEEEAQEAFKNLSFGIHGGFVFRESREVSVKALELAEKFVDVAGTERASVEAIRKSTNSIVSAVLREFDGTIDEDNTDDAAELFFTKLVESATEHYDFVGPCELFRFEDEGLELRSKYVSVMAANSFLAEAELPRTGKSWQLKSSPEAWPRSPVDMESAFTVFGTVWWVRSQSPADLTEQSAKWMIDVFMTAIRVGLRRPDYCLRPRLGQSELSPFGHAKNSKRGIIHHEKILKPGGQSWASQYKVDASFADRFHDQQFQNRLNSLFEAKPNSVGEHLANAFGWCSRGRQCVDHSERLLNFFTALESLLSEKDAFSPVAETIARLTSVVLSETATDRERTYKEIKKLYALRSSVVHQGRRAAHWLNANNIQHICESTLSVVFSEVDLSRPRQDFINELKSASHGGPWPKNND</sequence>
<keyword evidence="2" id="KW-1185">Reference proteome</keyword>
<comment type="caution">
    <text evidence="1">The sequence shown here is derived from an EMBL/GenBank/DDBJ whole genome shotgun (WGS) entry which is preliminary data.</text>
</comment>
<protein>
    <submittedName>
        <fullName evidence="1">Uncharacterized protein</fullName>
    </submittedName>
</protein>
<accession>A0A058ZN38</accession>
<dbReference type="OrthoDB" id="8477025at2"/>
<organism evidence="1 2">
    <name type="scientific">Actibacterium atlanticum</name>
    <dbReference type="NCBI Taxonomy" id="1461693"/>
    <lineage>
        <taxon>Bacteria</taxon>
        <taxon>Pseudomonadati</taxon>
        <taxon>Pseudomonadota</taxon>
        <taxon>Alphaproteobacteria</taxon>
        <taxon>Rhodobacterales</taxon>
        <taxon>Roseobacteraceae</taxon>
        <taxon>Actibacterium</taxon>
    </lineage>
</organism>
<reference evidence="1 2" key="1">
    <citation type="submission" date="2013-04" db="EMBL/GenBank/DDBJ databases">
        <title>Shimia sp. 22II-S11-Z10 Genome Sequencing.</title>
        <authorList>
            <person name="Lai Q."/>
            <person name="Li G."/>
            <person name="Shao Z."/>
        </authorList>
    </citation>
    <scope>NUCLEOTIDE SEQUENCE [LARGE SCALE GENOMIC DNA]</scope>
    <source>
        <strain evidence="2">22II-S11-Z10</strain>
    </source>
</reference>
<evidence type="ECO:0000313" key="1">
    <source>
        <dbReference type="EMBL" id="KCV82597.1"/>
    </source>
</evidence>
<evidence type="ECO:0000313" key="2">
    <source>
        <dbReference type="Proteomes" id="UP000024836"/>
    </source>
</evidence>
<dbReference type="EMBL" id="AQQY01000003">
    <property type="protein sequence ID" value="KCV82597.1"/>
    <property type="molecule type" value="Genomic_DNA"/>
</dbReference>
<proteinExistence type="predicted"/>
<dbReference type="Proteomes" id="UP000024836">
    <property type="component" value="Unassembled WGS sequence"/>
</dbReference>
<gene>
    <name evidence="1" type="ORF">ATO10_06631</name>
</gene>
<dbReference type="RefSeq" id="WP_035249636.1">
    <property type="nucleotide sequence ID" value="NZ_AQQY01000003.1"/>
</dbReference>
<dbReference type="eggNOG" id="ENOG50342BM">
    <property type="taxonomic scope" value="Bacteria"/>
</dbReference>
<dbReference type="AlphaFoldDB" id="A0A058ZN38"/>